<name>A0A0P7ZE96_9EURY</name>
<dbReference type="EMBL" id="LKCM01000186">
    <property type="protein sequence ID" value="KPQ43029.1"/>
    <property type="molecule type" value="Genomic_DNA"/>
</dbReference>
<dbReference type="PANTHER" id="PTHR30595">
    <property type="entry name" value="GLPR-RELATED TRANSCRIPTIONAL REPRESSOR"/>
    <property type="match status" value="1"/>
</dbReference>
<dbReference type="Proteomes" id="UP000050360">
    <property type="component" value="Unassembled WGS sequence"/>
</dbReference>
<dbReference type="GO" id="GO:0004386">
    <property type="term" value="F:helicase activity"/>
    <property type="evidence" value="ECO:0007669"/>
    <property type="project" value="UniProtKB-KW"/>
</dbReference>
<sequence length="467" mass="53599">MLLKKLIDGGESQCLEFKESLGLLNEIGETISAFSNSNDGFVIIGVSDNRKILGVDIGNNSLEELANYIKRNTDPQIFPCINTIDIDERDIIKVEIKENPEKPVFFKNHAYKRVGTTNLRISSSEIRKLAKESGAKNYWDERISEEGNLDFIDREKLRWFLEESRKQRGLNLPVDSPIKESLMKLKLLKNGELTNAALLLFYKESFFLQSEVKCIRFSGNEPVKPYIDFQTIEGTVFDLIDRAMDFVLRNIGKSIRLVPGKVQREEKYQYPSDAIREAVVNAIAHRDYESPSKVQVRIFDNRLEVWNPGKLPDEITIEDLRREHISVPRNPLLFKQLLWVKYVEDVGGGTLDMINQCREWGIPEPLFEHISGAFVVTFRLPHNPEELEKMGLNERQIQAMNYIIEKGSISNKEYVSLNIISRKTATTDLKQLVMKGLLTRVGDGKRNILYVLPDYAKITQKNTQNGS</sequence>
<dbReference type="Gene3D" id="3.30.565.60">
    <property type="match status" value="1"/>
</dbReference>
<evidence type="ECO:0000259" key="1">
    <source>
        <dbReference type="Pfam" id="PF04326"/>
    </source>
</evidence>
<organism evidence="2 3">
    <name type="scientific">Candidatus Methanoperedens nitratireducens</name>
    <dbReference type="NCBI Taxonomy" id="1392998"/>
    <lineage>
        <taxon>Archaea</taxon>
        <taxon>Methanobacteriati</taxon>
        <taxon>Methanobacteriota</taxon>
        <taxon>Stenosarchaea group</taxon>
        <taxon>Methanomicrobia</taxon>
        <taxon>Methanosarcinales</taxon>
        <taxon>ANME-2 cluster</taxon>
        <taxon>Candidatus Methanoperedentaceae</taxon>
        <taxon>Candidatus Methanoperedens</taxon>
    </lineage>
</organism>
<dbReference type="Pfam" id="PF04326">
    <property type="entry name" value="SLFN_AlbA_2"/>
    <property type="match status" value="1"/>
</dbReference>
<dbReference type="InterPro" id="IPR038475">
    <property type="entry name" value="RecG_C_sf"/>
</dbReference>
<dbReference type="Gene3D" id="1.10.10.10">
    <property type="entry name" value="Winged helix-like DNA-binding domain superfamily/Winged helix DNA-binding domain"/>
    <property type="match status" value="1"/>
</dbReference>
<comment type="caution">
    <text evidence="2">The sequence shown here is derived from an EMBL/GenBank/DDBJ whole genome shotgun (WGS) entry which is preliminary data.</text>
</comment>
<dbReference type="InterPro" id="IPR036390">
    <property type="entry name" value="WH_DNA-bd_sf"/>
</dbReference>
<dbReference type="Pfam" id="PF13749">
    <property type="entry name" value="HATPase_c_4"/>
    <property type="match status" value="1"/>
</dbReference>
<dbReference type="InterPro" id="IPR038461">
    <property type="entry name" value="Schlafen_AlbA_2_dom_sf"/>
</dbReference>
<keyword evidence="2" id="KW-0547">Nucleotide-binding</keyword>
<keyword evidence="2" id="KW-0067">ATP-binding</keyword>
<dbReference type="AlphaFoldDB" id="A0A0P7ZE96"/>
<evidence type="ECO:0000313" key="2">
    <source>
        <dbReference type="EMBL" id="KPQ43029.1"/>
    </source>
</evidence>
<gene>
    <name evidence="2" type="primary">recG_2</name>
    <name evidence="2" type="ORF">MPEBLZ_02413</name>
</gene>
<keyword evidence="2" id="KW-0378">Hydrolase</keyword>
<dbReference type="InterPro" id="IPR007421">
    <property type="entry name" value="Schlafen_AlbA_2_dom"/>
</dbReference>
<dbReference type="PANTHER" id="PTHR30595:SF6">
    <property type="entry name" value="SCHLAFEN ALBA-2 DOMAIN-CONTAINING PROTEIN"/>
    <property type="match status" value="1"/>
</dbReference>
<reference evidence="2 3" key="1">
    <citation type="submission" date="2015-09" db="EMBL/GenBank/DDBJ databases">
        <title>A metagenomics-based metabolic model of nitrate-dependent anaerobic oxidation of methane by Methanoperedens-like archaea.</title>
        <authorList>
            <person name="Arshad A."/>
            <person name="Speth D.R."/>
            <person name="De Graaf R.M."/>
            <person name="Op Den Camp H.J."/>
            <person name="Jetten M.S."/>
            <person name="Welte C.U."/>
        </authorList>
    </citation>
    <scope>NUCLEOTIDE SEQUENCE [LARGE SCALE GENOMIC DNA]</scope>
</reference>
<dbReference type="InterPro" id="IPR036388">
    <property type="entry name" value="WH-like_DNA-bd_sf"/>
</dbReference>
<feature type="domain" description="Schlafen AlbA-2" evidence="1">
    <location>
        <begin position="11"/>
        <end position="120"/>
    </location>
</feature>
<protein>
    <submittedName>
        <fullName evidence="2">ATP-dependent DNA helicase</fullName>
    </submittedName>
</protein>
<keyword evidence="2" id="KW-0347">Helicase</keyword>
<dbReference type="SUPFAM" id="SSF46785">
    <property type="entry name" value="Winged helix' DNA-binding domain"/>
    <property type="match status" value="1"/>
</dbReference>
<evidence type="ECO:0000313" key="3">
    <source>
        <dbReference type="Proteomes" id="UP000050360"/>
    </source>
</evidence>
<accession>A0A0P7ZE96</accession>
<proteinExistence type="predicted"/>
<dbReference type="Gene3D" id="3.30.950.30">
    <property type="entry name" value="Schlafen, AAA domain"/>
    <property type="match status" value="1"/>
</dbReference>